<dbReference type="Proteomes" id="UP000184699">
    <property type="component" value="Unassembled WGS sequence"/>
</dbReference>
<evidence type="ECO:0000313" key="3">
    <source>
        <dbReference type="Proteomes" id="UP000184699"/>
    </source>
</evidence>
<gene>
    <name evidence="2" type="ORF">SAMN05443544_3475</name>
</gene>
<dbReference type="EMBL" id="FSRJ01000004">
    <property type="protein sequence ID" value="SIO22932.1"/>
    <property type="molecule type" value="Genomic_DNA"/>
</dbReference>
<feature type="compositionally biased region" description="Gly residues" evidence="1">
    <location>
        <begin position="20"/>
        <end position="31"/>
    </location>
</feature>
<accession>A0A1N6HT23</accession>
<name>A0A1N6HT23_9MICO</name>
<evidence type="ECO:0000256" key="1">
    <source>
        <dbReference type="SAM" id="MobiDB-lite"/>
    </source>
</evidence>
<dbReference type="Pfam" id="PF14117">
    <property type="entry name" value="DUF4287"/>
    <property type="match status" value="1"/>
</dbReference>
<dbReference type="STRING" id="232089.SAMN05443544_3475"/>
<organism evidence="2 3">
    <name type="scientific">Agromyces cerinus subsp. cerinus</name>
    <dbReference type="NCBI Taxonomy" id="232089"/>
    <lineage>
        <taxon>Bacteria</taxon>
        <taxon>Bacillati</taxon>
        <taxon>Actinomycetota</taxon>
        <taxon>Actinomycetes</taxon>
        <taxon>Micrococcales</taxon>
        <taxon>Microbacteriaceae</taxon>
        <taxon>Agromyces</taxon>
    </lineage>
</organism>
<feature type="region of interest" description="Disordered" evidence="1">
    <location>
        <begin position="1"/>
        <end position="31"/>
    </location>
</feature>
<dbReference type="AlphaFoldDB" id="A0A1N6HT23"/>
<protein>
    <recommendedName>
        <fullName evidence="4">DUF4287 domain-containing protein</fullName>
    </recommendedName>
</protein>
<proteinExistence type="predicted"/>
<evidence type="ECO:0008006" key="4">
    <source>
        <dbReference type="Google" id="ProtNLM"/>
    </source>
</evidence>
<evidence type="ECO:0000313" key="2">
    <source>
        <dbReference type="EMBL" id="SIO22932.1"/>
    </source>
</evidence>
<sequence>MGAVGEQDTGKQDTRTHGTGSRGVGGNADGIGDGAVLDATGRSRDEWFALLDEAGATGWKHQAIASWLVTEHGVDSWWAQGVTVGYEQARGIRLPGQRQDGTFEVSVTRTIAGDVEPALRALAAVVTAQTGVEPLALNLGAKYPTARFPLDGGEFLLASASARGAGKTSIGLVRGRMAHGDDLAGAKQTLRSWLGDVTVDAVG</sequence>
<dbReference type="InterPro" id="IPR025629">
    <property type="entry name" value="DUF4287"/>
</dbReference>
<reference evidence="3" key="1">
    <citation type="submission" date="2016-11" db="EMBL/GenBank/DDBJ databases">
        <authorList>
            <person name="Varghese N."/>
            <person name="Submissions S."/>
        </authorList>
    </citation>
    <scope>NUCLEOTIDE SEQUENCE [LARGE SCALE GENOMIC DNA]</scope>
    <source>
        <strain evidence="3">DSM 8595</strain>
    </source>
</reference>
<keyword evidence="3" id="KW-1185">Reference proteome</keyword>